<evidence type="ECO:0000313" key="3">
    <source>
        <dbReference type="EMBL" id="GFG55827.1"/>
    </source>
</evidence>
<accession>A0A2A7MQW3</accession>
<feature type="domain" description="Metallo-beta-lactamase" evidence="2">
    <location>
        <begin position="122"/>
        <end position="321"/>
    </location>
</feature>
<dbReference type="Proteomes" id="UP000220914">
    <property type="component" value="Unassembled WGS sequence"/>
</dbReference>
<sequence length="380" mass="42016">MLGAALRFAAGTATVAATGWLLRALQGSPAAIGASPDEIRSVAERSPNYRDGVFVNVDPASMLNLDREQQWMLLRELIGSRESARPRKPIPLAVSPKVDTTPLDLAASWYGHSSALVEVDGYRVLTDPVWSRRCSPSRRVGPERMHEVPVPLEALPALDAVLISHDHYDHLDMDTIVGLAHSQRAPFIVPLGVGAHLRKWRIPDNRIVELDWHEGHTIGELTLICTPARHFSGRLFARNTTLWASWVIIGPRHRAFFGGDTGYTKSFTEIGMDHGPFDLSLLPVGAYHPAWPDIHMNPEEAVRAHLDIAEAGKGLLLPIHWATFRLAPHPWSEPIERLLTAADSAGVEVTVPRPGERVDPTSSPQQPPEQASAFDPWWRH</sequence>
<dbReference type="PANTHER" id="PTHR15032:SF4">
    <property type="entry name" value="N-ACYL-PHOSPHATIDYLETHANOLAMINE-HYDROLYZING PHOSPHOLIPASE D"/>
    <property type="match status" value="1"/>
</dbReference>
<evidence type="ECO:0000313" key="5">
    <source>
        <dbReference type="Proteomes" id="UP000220914"/>
    </source>
</evidence>
<reference evidence="4 5" key="1">
    <citation type="submission" date="2017-10" db="EMBL/GenBank/DDBJ databases">
        <title>The new phylogeny of genus Mycobacterium.</title>
        <authorList>
            <person name="Tortoli E."/>
            <person name="Trovato A."/>
            <person name="Cirillo D.M."/>
        </authorList>
    </citation>
    <scope>NUCLEOTIDE SEQUENCE [LARGE SCALE GENOMIC DNA]</scope>
    <source>
        <strain evidence="4 5">CCUG37673</strain>
    </source>
</reference>
<dbReference type="PIRSF" id="PIRSF038896">
    <property type="entry name" value="NAPE-PLD"/>
    <property type="match status" value="1"/>
</dbReference>
<dbReference type="GO" id="GO:0008270">
    <property type="term" value="F:zinc ion binding"/>
    <property type="evidence" value="ECO:0007669"/>
    <property type="project" value="InterPro"/>
</dbReference>
<dbReference type="RefSeq" id="WP_097944131.1">
    <property type="nucleotide sequence ID" value="NZ_BLKS01000004.1"/>
</dbReference>
<reference evidence="3" key="3">
    <citation type="submission" date="2020-02" db="EMBL/GenBank/DDBJ databases">
        <authorList>
            <person name="Matsumoto Y."/>
            <person name="Motooka D."/>
            <person name="Nakamura S."/>
        </authorList>
    </citation>
    <scope>NUCLEOTIDE SEQUENCE</scope>
    <source>
        <strain evidence="3">JCM 6377</strain>
    </source>
</reference>
<dbReference type="SUPFAM" id="SSF56281">
    <property type="entry name" value="Metallo-hydrolase/oxidoreductase"/>
    <property type="match status" value="1"/>
</dbReference>
<comment type="caution">
    <text evidence="4">The sequence shown here is derived from an EMBL/GenBank/DDBJ whole genome shotgun (WGS) entry which is preliminary data.</text>
</comment>
<dbReference type="GO" id="GO:0005737">
    <property type="term" value="C:cytoplasm"/>
    <property type="evidence" value="ECO:0007669"/>
    <property type="project" value="TreeGrafter"/>
</dbReference>
<dbReference type="AlphaFoldDB" id="A0A2A7MQW3"/>
<dbReference type="Pfam" id="PF12706">
    <property type="entry name" value="Lactamase_B_2"/>
    <property type="match status" value="1"/>
</dbReference>
<organism evidence="4 5">
    <name type="scientific">Mycolicibacterium agri</name>
    <name type="common">Mycobacterium agri</name>
    <dbReference type="NCBI Taxonomy" id="36811"/>
    <lineage>
        <taxon>Bacteria</taxon>
        <taxon>Bacillati</taxon>
        <taxon>Actinomycetota</taxon>
        <taxon>Actinomycetes</taxon>
        <taxon>Mycobacteriales</taxon>
        <taxon>Mycobacteriaceae</taxon>
        <taxon>Mycolicibacterium</taxon>
    </lineage>
</organism>
<dbReference type="PANTHER" id="PTHR15032">
    <property type="entry name" value="N-ACYL-PHOSPHATIDYLETHANOLAMINE-HYDROLYZING PHOSPHOLIPASE D"/>
    <property type="match status" value="1"/>
</dbReference>
<dbReference type="GO" id="GO:0070290">
    <property type="term" value="F:N-acylphosphatidylethanolamine-specific phospholipase D activity"/>
    <property type="evidence" value="ECO:0007669"/>
    <property type="project" value="InterPro"/>
</dbReference>
<dbReference type="OrthoDB" id="9805728at2"/>
<evidence type="ECO:0000313" key="6">
    <source>
        <dbReference type="Proteomes" id="UP000465302"/>
    </source>
</evidence>
<name>A0A2A7MQW3_MYCAG</name>
<evidence type="ECO:0000259" key="2">
    <source>
        <dbReference type="Pfam" id="PF12706"/>
    </source>
</evidence>
<gene>
    <name evidence="4" type="ORF">CQY20_29300</name>
    <name evidence="3" type="ORF">MAGR_72680</name>
</gene>
<feature type="region of interest" description="Disordered" evidence="1">
    <location>
        <begin position="347"/>
        <end position="380"/>
    </location>
</feature>
<reference evidence="3 6" key="2">
    <citation type="journal article" date="2019" name="Emerg. Microbes Infect.">
        <title>Comprehensive subspecies identification of 175 nontuberculous mycobacteria species based on 7547 genomic profiles.</title>
        <authorList>
            <person name="Matsumoto Y."/>
            <person name="Kinjo T."/>
            <person name="Motooka D."/>
            <person name="Nabeya D."/>
            <person name="Jung N."/>
            <person name="Uechi K."/>
            <person name="Horii T."/>
            <person name="Iida T."/>
            <person name="Fujita J."/>
            <person name="Nakamura S."/>
        </authorList>
    </citation>
    <scope>NUCLEOTIDE SEQUENCE [LARGE SCALE GENOMIC DNA]</scope>
    <source>
        <strain evidence="3 6">JCM 6377</strain>
    </source>
</reference>
<proteinExistence type="predicted"/>
<dbReference type="EMBL" id="PDCP01000096">
    <property type="protein sequence ID" value="PEG33721.1"/>
    <property type="molecule type" value="Genomic_DNA"/>
</dbReference>
<dbReference type="Proteomes" id="UP000465302">
    <property type="component" value="Unassembled WGS sequence"/>
</dbReference>
<evidence type="ECO:0000256" key="1">
    <source>
        <dbReference type="SAM" id="MobiDB-lite"/>
    </source>
</evidence>
<dbReference type="InterPro" id="IPR036866">
    <property type="entry name" value="RibonucZ/Hydroxyglut_hydro"/>
</dbReference>
<dbReference type="Gene3D" id="3.60.15.10">
    <property type="entry name" value="Ribonuclease Z/Hydroxyacylglutathione hydrolase-like"/>
    <property type="match status" value="1"/>
</dbReference>
<dbReference type="InterPro" id="IPR024884">
    <property type="entry name" value="NAPE-PLD"/>
</dbReference>
<dbReference type="EMBL" id="BLKS01000004">
    <property type="protein sequence ID" value="GFG55827.1"/>
    <property type="molecule type" value="Genomic_DNA"/>
</dbReference>
<evidence type="ECO:0000313" key="4">
    <source>
        <dbReference type="EMBL" id="PEG33721.1"/>
    </source>
</evidence>
<keyword evidence="5" id="KW-1185">Reference proteome</keyword>
<dbReference type="InterPro" id="IPR001279">
    <property type="entry name" value="Metallo-B-lactamas"/>
</dbReference>
<protein>
    <recommendedName>
        <fullName evidence="2">Metallo-beta-lactamase domain-containing protein</fullName>
    </recommendedName>
</protein>